<evidence type="ECO:0000313" key="3">
    <source>
        <dbReference type="EMBL" id="ERJ13594.1"/>
    </source>
</evidence>
<evidence type="ECO:0000313" key="4">
    <source>
        <dbReference type="Proteomes" id="UP000005707"/>
    </source>
</evidence>
<dbReference type="Gene3D" id="2.40.50.90">
    <property type="match status" value="1"/>
</dbReference>
<dbReference type="InParanoid" id="U2FRK4"/>
<dbReference type="EMBL" id="AFNU02000001">
    <property type="protein sequence ID" value="ERJ13594.1"/>
    <property type="molecule type" value="Genomic_DNA"/>
</dbReference>
<dbReference type="SUPFAM" id="SSF50199">
    <property type="entry name" value="Staphylococcal nuclease"/>
    <property type="match status" value="1"/>
</dbReference>
<dbReference type="AlphaFoldDB" id="U2FRK4"/>
<protein>
    <submittedName>
        <fullName evidence="3">Thermonuclease protein</fullName>
    </submittedName>
</protein>
<dbReference type="Proteomes" id="UP000005707">
    <property type="component" value="Unassembled WGS sequence"/>
</dbReference>
<dbReference type="RefSeq" id="WP_008826302.1">
    <property type="nucleotide sequence ID" value="NZ_AFNU02000001.1"/>
</dbReference>
<feature type="chain" id="PRO_5004626201" evidence="1">
    <location>
        <begin position="21"/>
        <end position="450"/>
    </location>
</feature>
<dbReference type="OrthoDB" id="384429at2"/>
<dbReference type="STRING" id="1033810.HLPCO_000260"/>
<dbReference type="eggNOG" id="COG1525">
    <property type="taxonomic scope" value="Bacteria"/>
</dbReference>
<gene>
    <name evidence="3" type="ORF">HLPCO_000260</name>
</gene>
<dbReference type="PROSITE" id="PS50830">
    <property type="entry name" value="TNASE_3"/>
    <property type="match status" value="1"/>
</dbReference>
<proteinExistence type="predicted"/>
<evidence type="ECO:0000256" key="1">
    <source>
        <dbReference type="SAM" id="SignalP"/>
    </source>
</evidence>
<feature type="domain" description="TNase-like" evidence="2">
    <location>
        <begin position="271"/>
        <end position="435"/>
    </location>
</feature>
<dbReference type="InterPro" id="IPR016071">
    <property type="entry name" value="Staphylococal_nuclease_OB-fold"/>
</dbReference>
<comment type="caution">
    <text evidence="3">The sequence shown here is derived from an EMBL/GenBank/DDBJ whole genome shotgun (WGS) entry which is preliminary data.</text>
</comment>
<reference evidence="3 4" key="1">
    <citation type="journal article" date="2011" name="J. Bacteriol.">
        <title>Genome sequence of Haloplasma contractile, an unusual contractile bacterium from a deep-sea anoxic brine lake.</title>
        <authorList>
            <person name="Antunes A."/>
            <person name="Alam I."/>
            <person name="El Dorry H."/>
            <person name="Siam R."/>
            <person name="Robertson A."/>
            <person name="Bajic V.B."/>
            <person name="Stingl U."/>
        </authorList>
    </citation>
    <scope>NUCLEOTIDE SEQUENCE [LARGE SCALE GENOMIC DNA]</scope>
    <source>
        <strain evidence="3 4">SSD-17B</strain>
    </source>
</reference>
<feature type="signal peptide" evidence="1">
    <location>
        <begin position="1"/>
        <end position="20"/>
    </location>
</feature>
<dbReference type="InterPro" id="IPR035437">
    <property type="entry name" value="SNase_OB-fold_sf"/>
</dbReference>
<sequence length="450" mass="51174">MKRLFSLSFLMLFIVTLVGCSDTTQNSNKFTLPDLTNQTQGEVDTTLQGAPITIIYKEVRDETKNDGTFIEYGDDLKPNDIIEYGSVIYVYFAKEEMTTSDSTVELPSLDGKSLNEIVTIMNKYNFIIQFNYIESDTVDDHMFISYGEQLVAGSKMHKNATLTINLSKYLPSNEVNLPNLTGKEKMDIELLFHPLDLNVVFTDVEDNRYDTGKFIRYASYHVGDAVEKGTTIEVVIANNGSDYFAPIEIEYDGPRLDSIYLNVDPINPRGGFFEAPLTQCVDGDTAKFDYPDYIDVELNYPGQSVRFLNMDTQETYTGGEEEWGKPGSNYTCDQLQSAESIIIQTDPDDNLTGNHGRLLSWIWIVPEGTELKSGEADHTIDQYELLNYKIMQQGLAEVKYLFGAGQITNDGKTYTEWMYQAENYAKENDLGQWSDLLDPYWDYNKDEPLF</sequence>
<name>U2FRK4_9MOLU</name>
<keyword evidence="1" id="KW-0732">Signal</keyword>
<keyword evidence="4" id="KW-1185">Reference proteome</keyword>
<dbReference type="PROSITE" id="PS51257">
    <property type="entry name" value="PROKAR_LIPOPROTEIN"/>
    <property type="match status" value="1"/>
</dbReference>
<dbReference type="Pfam" id="PF00565">
    <property type="entry name" value="SNase"/>
    <property type="match status" value="1"/>
</dbReference>
<accession>U2FRK4</accession>
<organism evidence="3 4">
    <name type="scientific">Haloplasma contractile SSD-17B</name>
    <dbReference type="NCBI Taxonomy" id="1033810"/>
    <lineage>
        <taxon>Bacteria</taxon>
        <taxon>Bacillati</taxon>
        <taxon>Mycoplasmatota</taxon>
        <taxon>Mollicutes</taxon>
        <taxon>Haloplasmatales</taxon>
        <taxon>Haloplasmataceae</taxon>
        <taxon>Haloplasma</taxon>
    </lineage>
</organism>
<reference evidence="3 4" key="2">
    <citation type="journal article" date="2013" name="PLoS ONE">
        <title>INDIGO - INtegrated Data Warehouse of MIcrobial GenOmes with Examples from the Red Sea Extremophiles.</title>
        <authorList>
            <person name="Alam I."/>
            <person name="Antunes A."/>
            <person name="Kamau A.A."/>
            <person name="Ba Alawi W."/>
            <person name="Kalkatawi M."/>
            <person name="Stingl U."/>
            <person name="Bajic V.B."/>
        </authorList>
    </citation>
    <scope>NUCLEOTIDE SEQUENCE [LARGE SCALE GENOMIC DNA]</scope>
    <source>
        <strain evidence="3 4">SSD-17B</strain>
    </source>
</reference>
<evidence type="ECO:0000259" key="2">
    <source>
        <dbReference type="PROSITE" id="PS50830"/>
    </source>
</evidence>